<evidence type="ECO:0000256" key="3">
    <source>
        <dbReference type="ARBA" id="ARBA00022989"/>
    </source>
</evidence>
<dbReference type="RefSeq" id="WP_029332742.1">
    <property type="nucleotide sequence ID" value="NZ_LR732308.1"/>
</dbReference>
<name>A0A653I3M2_9BACL</name>
<gene>
    <name evidence="6" type="ORF">EXIGUO9Y_110104</name>
</gene>
<reference evidence="6 7" key="1">
    <citation type="submission" date="2019-10" db="EMBL/GenBank/DDBJ databases">
        <authorList>
            <person name="Karimi E."/>
        </authorList>
    </citation>
    <scope>NUCLEOTIDE SEQUENCE [LARGE SCALE GENOMIC DNA]</scope>
    <source>
        <strain evidence="6">Exiguobacterium sp. 9Y</strain>
    </source>
</reference>
<feature type="transmembrane region" description="Helical" evidence="5">
    <location>
        <begin position="59"/>
        <end position="79"/>
    </location>
</feature>
<comment type="subcellular location">
    <subcellularLocation>
        <location evidence="1">Membrane</location>
        <topology evidence="1">Multi-pass membrane protein</topology>
    </subcellularLocation>
</comment>
<evidence type="ECO:0000256" key="4">
    <source>
        <dbReference type="ARBA" id="ARBA00023136"/>
    </source>
</evidence>
<proteinExistence type="predicted"/>
<dbReference type="Proteomes" id="UP000439752">
    <property type="component" value="Unassembled WGS sequence"/>
</dbReference>
<organism evidence="6 7">
    <name type="scientific">Exiguobacterium oxidotolerans</name>
    <dbReference type="NCBI Taxonomy" id="223958"/>
    <lineage>
        <taxon>Bacteria</taxon>
        <taxon>Bacillati</taxon>
        <taxon>Bacillota</taxon>
        <taxon>Bacilli</taxon>
        <taxon>Bacillales</taxon>
        <taxon>Bacillales Family XII. Incertae Sedis</taxon>
        <taxon>Exiguobacterium</taxon>
    </lineage>
</organism>
<dbReference type="GO" id="GO:0016020">
    <property type="term" value="C:membrane"/>
    <property type="evidence" value="ECO:0007669"/>
    <property type="project" value="UniProtKB-SubCell"/>
</dbReference>
<keyword evidence="7" id="KW-1185">Reference proteome</keyword>
<evidence type="ECO:0000256" key="5">
    <source>
        <dbReference type="SAM" id="Phobius"/>
    </source>
</evidence>
<dbReference type="SUPFAM" id="SSF161111">
    <property type="entry name" value="Cation efflux protein transmembrane domain-like"/>
    <property type="match status" value="1"/>
</dbReference>
<dbReference type="InterPro" id="IPR027469">
    <property type="entry name" value="Cation_efflux_TMD_sf"/>
</dbReference>
<keyword evidence="2 5" id="KW-0812">Transmembrane</keyword>
<accession>A0A653I3M2</accession>
<evidence type="ECO:0000313" key="6">
    <source>
        <dbReference type="EMBL" id="VWX33301.1"/>
    </source>
</evidence>
<evidence type="ECO:0000256" key="1">
    <source>
        <dbReference type="ARBA" id="ARBA00004141"/>
    </source>
</evidence>
<dbReference type="AlphaFoldDB" id="A0A653I3M2"/>
<keyword evidence="3 5" id="KW-1133">Transmembrane helix</keyword>
<evidence type="ECO:0000256" key="2">
    <source>
        <dbReference type="ARBA" id="ARBA00022692"/>
    </source>
</evidence>
<protein>
    <submittedName>
        <fullName evidence="6">Uncharacterized protein</fullName>
    </submittedName>
</protein>
<keyword evidence="4 5" id="KW-0472">Membrane</keyword>
<sequence length="88" mass="9601">MYTIYAAAFICLIGLLIATKKISEQTTKGHFRYIPLATLLFGGIIFLVLAIGKGGATGIQYGVLSIIYLTATFGVYLYIALRKDTTLF</sequence>
<feature type="transmembrane region" description="Helical" evidence="5">
    <location>
        <begin position="33"/>
        <end position="52"/>
    </location>
</feature>
<dbReference type="EMBL" id="CABWKQ010000003">
    <property type="protein sequence ID" value="VWX33301.1"/>
    <property type="molecule type" value="Genomic_DNA"/>
</dbReference>
<evidence type="ECO:0000313" key="7">
    <source>
        <dbReference type="Proteomes" id="UP000439752"/>
    </source>
</evidence>